<keyword evidence="3" id="KW-1185">Reference proteome</keyword>
<gene>
    <name evidence="2" type="ORF">HCN08_28790</name>
</gene>
<dbReference type="RefSeq" id="WP_167986212.1">
    <property type="nucleotide sequence ID" value="NZ_JAATEJ010000029.1"/>
</dbReference>
<evidence type="ECO:0000259" key="1">
    <source>
        <dbReference type="SMART" id="SM00960"/>
    </source>
</evidence>
<comment type="caution">
    <text evidence="2">The sequence shown here is derived from an EMBL/GenBank/DDBJ whole genome shotgun (WGS) entry which is preliminary data.</text>
</comment>
<dbReference type="SMART" id="SM00960">
    <property type="entry name" value="Robl_LC7"/>
    <property type="match status" value="1"/>
</dbReference>
<dbReference type="GO" id="GO:0016740">
    <property type="term" value="F:transferase activity"/>
    <property type="evidence" value="ECO:0007669"/>
    <property type="project" value="UniProtKB-KW"/>
</dbReference>
<dbReference type="EMBL" id="JAATEJ010000029">
    <property type="protein sequence ID" value="NJP47371.1"/>
    <property type="molecule type" value="Genomic_DNA"/>
</dbReference>
<dbReference type="SUPFAM" id="SSF103196">
    <property type="entry name" value="Roadblock/LC7 domain"/>
    <property type="match status" value="1"/>
</dbReference>
<protein>
    <submittedName>
        <fullName evidence="2">Diacylglyceryl transferase</fullName>
    </submittedName>
</protein>
<accession>A0ABX1A0Q0</accession>
<sequence>MAHEAAIRTELEGLRARLPEVTGAVAATPDGLVLADDAPGLPAEGFAAMTAAALGVGLRLTEAAGQQSFRELLIRSETGCVALYPAGREAMLAVLAGPRTNVGRLHLESRRSCARIAALIDGEGGGADVGGAGGGGAGGGGTP</sequence>
<dbReference type="Gene3D" id="3.30.450.30">
    <property type="entry name" value="Dynein light chain 2a, cytoplasmic"/>
    <property type="match status" value="1"/>
</dbReference>
<reference evidence="2 3" key="1">
    <citation type="submission" date="2020-03" db="EMBL/GenBank/DDBJ databases">
        <title>WGS of actinomycetes isolated from Thailand.</title>
        <authorList>
            <person name="Thawai C."/>
        </authorList>
    </citation>
    <scope>NUCLEOTIDE SEQUENCE [LARGE SCALE GENOMIC DNA]</scope>
    <source>
        <strain evidence="2 3">PRB2-1</strain>
    </source>
</reference>
<proteinExistence type="predicted"/>
<name>A0ABX1A0Q0_9ACTN</name>
<evidence type="ECO:0000313" key="2">
    <source>
        <dbReference type="EMBL" id="NJP47371.1"/>
    </source>
</evidence>
<dbReference type="InterPro" id="IPR004942">
    <property type="entry name" value="Roadblock/LAMTOR2_dom"/>
</dbReference>
<dbReference type="Pfam" id="PF03259">
    <property type="entry name" value="Robl_LC7"/>
    <property type="match status" value="1"/>
</dbReference>
<feature type="domain" description="Roadblock/LAMTOR2" evidence="1">
    <location>
        <begin position="8"/>
        <end position="96"/>
    </location>
</feature>
<evidence type="ECO:0000313" key="3">
    <source>
        <dbReference type="Proteomes" id="UP000734511"/>
    </source>
</evidence>
<keyword evidence="2" id="KW-0808">Transferase</keyword>
<organism evidence="2 3">
    <name type="scientific">Actinacidiphila epipremni</name>
    <dbReference type="NCBI Taxonomy" id="2053013"/>
    <lineage>
        <taxon>Bacteria</taxon>
        <taxon>Bacillati</taxon>
        <taxon>Actinomycetota</taxon>
        <taxon>Actinomycetes</taxon>
        <taxon>Kitasatosporales</taxon>
        <taxon>Streptomycetaceae</taxon>
        <taxon>Actinacidiphila</taxon>
    </lineage>
</organism>
<dbReference type="Proteomes" id="UP000734511">
    <property type="component" value="Unassembled WGS sequence"/>
</dbReference>